<protein>
    <recommendedName>
        <fullName evidence="3">Lipoprotein</fullName>
    </recommendedName>
</protein>
<organism evidence="1 2">
    <name type="scientific">Pseudoalteromonas espejiana</name>
    <dbReference type="NCBI Taxonomy" id="28107"/>
    <lineage>
        <taxon>Bacteria</taxon>
        <taxon>Pseudomonadati</taxon>
        <taxon>Pseudomonadota</taxon>
        <taxon>Gammaproteobacteria</taxon>
        <taxon>Alteromonadales</taxon>
        <taxon>Pseudoalteromonadaceae</taxon>
        <taxon>Pseudoalteromonas</taxon>
    </lineage>
</organism>
<sequence length="166" mass="18640">MTKTLITAFSLLVLTGCVSKQPETPNIVSKQNECSRLNTLLDAQASGFKKLKAHKVNNDFIKQWHATTHFLGSSCTITQDDKQKISYQCTKHTDHQNLASRLHIKTIDKVRQCLAAQQWHESTKESDSFISSNFVLDDTHPVITLFTSKIATGYTTRFEIAQALGN</sequence>
<evidence type="ECO:0000313" key="1">
    <source>
        <dbReference type="EMBL" id="GEK53694.1"/>
    </source>
</evidence>
<reference evidence="1 2" key="1">
    <citation type="submission" date="2019-07" db="EMBL/GenBank/DDBJ databases">
        <title>Whole genome shotgun sequence of Pseudoalteromonas espejiana NBRC 102222.</title>
        <authorList>
            <person name="Hosoyama A."/>
            <person name="Uohara A."/>
            <person name="Ohji S."/>
            <person name="Ichikawa N."/>
        </authorList>
    </citation>
    <scope>NUCLEOTIDE SEQUENCE [LARGE SCALE GENOMIC DNA]</scope>
    <source>
        <strain evidence="1 2">NBRC 102222</strain>
    </source>
</reference>
<evidence type="ECO:0008006" key="3">
    <source>
        <dbReference type="Google" id="ProtNLM"/>
    </source>
</evidence>
<proteinExistence type="predicted"/>
<comment type="caution">
    <text evidence="1">The sequence shown here is derived from an EMBL/GenBank/DDBJ whole genome shotgun (WGS) entry which is preliminary data.</text>
</comment>
<dbReference type="OrthoDB" id="6300659at2"/>
<dbReference type="AlphaFoldDB" id="A0A510XRN6"/>
<dbReference type="RefSeq" id="WP_089349746.1">
    <property type="nucleotide sequence ID" value="NZ_BJUM01000004.1"/>
</dbReference>
<dbReference type="PROSITE" id="PS51257">
    <property type="entry name" value="PROKAR_LIPOPROTEIN"/>
    <property type="match status" value="1"/>
</dbReference>
<keyword evidence="2" id="KW-1185">Reference proteome</keyword>
<name>A0A510XRN6_9GAMM</name>
<dbReference type="Proteomes" id="UP000321419">
    <property type="component" value="Unassembled WGS sequence"/>
</dbReference>
<gene>
    <name evidence="1" type="ORF">PES01_05390</name>
</gene>
<dbReference type="EMBL" id="BJUM01000004">
    <property type="protein sequence ID" value="GEK53694.1"/>
    <property type="molecule type" value="Genomic_DNA"/>
</dbReference>
<accession>A0A510XRN6</accession>
<evidence type="ECO:0000313" key="2">
    <source>
        <dbReference type="Proteomes" id="UP000321419"/>
    </source>
</evidence>